<reference evidence="2" key="1">
    <citation type="journal article" date="2023" name="Nat. Commun.">
        <title>Diploid and tetraploid genomes of Acorus and the evolution of monocots.</title>
        <authorList>
            <person name="Ma L."/>
            <person name="Liu K.W."/>
            <person name="Li Z."/>
            <person name="Hsiao Y.Y."/>
            <person name="Qi Y."/>
            <person name="Fu T."/>
            <person name="Tang G.D."/>
            <person name="Zhang D."/>
            <person name="Sun W.H."/>
            <person name="Liu D.K."/>
            <person name="Li Y."/>
            <person name="Chen G.Z."/>
            <person name="Liu X.D."/>
            <person name="Liao X.Y."/>
            <person name="Jiang Y.T."/>
            <person name="Yu X."/>
            <person name="Hao Y."/>
            <person name="Huang J."/>
            <person name="Zhao X.W."/>
            <person name="Ke S."/>
            <person name="Chen Y.Y."/>
            <person name="Wu W.L."/>
            <person name="Hsu J.L."/>
            <person name="Lin Y.F."/>
            <person name="Huang M.D."/>
            <person name="Li C.Y."/>
            <person name="Huang L."/>
            <person name="Wang Z.W."/>
            <person name="Zhao X."/>
            <person name="Zhong W.Y."/>
            <person name="Peng D.H."/>
            <person name="Ahmad S."/>
            <person name="Lan S."/>
            <person name="Zhang J.S."/>
            <person name="Tsai W.C."/>
            <person name="Van de Peer Y."/>
            <person name="Liu Z.J."/>
        </authorList>
    </citation>
    <scope>NUCLEOTIDE SEQUENCE</scope>
    <source>
        <strain evidence="2">CP</strain>
    </source>
</reference>
<dbReference type="PANTHER" id="PTHR13464">
    <property type="entry name" value="TRANSCRIPTIONAL REGULATOR PROTEIN HCNGP"/>
    <property type="match status" value="1"/>
</dbReference>
<evidence type="ECO:0000313" key="3">
    <source>
        <dbReference type="Proteomes" id="UP001180020"/>
    </source>
</evidence>
<name>A0AAV9FPC0_ACOCL</name>
<dbReference type="AlphaFoldDB" id="A0AAV9FPC0"/>
<proteinExistence type="predicted"/>
<gene>
    <name evidence="2" type="ORF">QJS10_CPA01g01815</name>
</gene>
<dbReference type="GO" id="GO:0006355">
    <property type="term" value="P:regulation of DNA-templated transcription"/>
    <property type="evidence" value="ECO:0007669"/>
    <property type="project" value="InterPro"/>
</dbReference>
<dbReference type="Proteomes" id="UP001180020">
    <property type="component" value="Unassembled WGS sequence"/>
</dbReference>
<comment type="caution">
    <text evidence="2">The sequence shown here is derived from an EMBL/GenBank/DDBJ whole genome shotgun (WGS) entry which is preliminary data.</text>
</comment>
<evidence type="ECO:0000313" key="2">
    <source>
        <dbReference type="EMBL" id="KAK1327122.1"/>
    </source>
</evidence>
<accession>A0AAV9FPC0</accession>
<sequence>MDQENRFLVRRPQRKVFHRKGAADIELAVSVSIEIQEEVDPLKMFLPSPPTDVCLKELQEKINKFLALKRHGKSFNANLRNRKDYRNPDFLQHTVRYQIGACFSKDVFDPHGWRIKKIKPYLHPSRGLKLKGWKAGWVQKEKGYAEMIGDRFFDRGVVDGRVRRWEPHTRNHLKEEGDSRQRGVMANDDPNDA</sequence>
<feature type="region of interest" description="Disordered" evidence="1">
    <location>
        <begin position="169"/>
        <end position="193"/>
    </location>
</feature>
<feature type="compositionally biased region" description="Basic and acidic residues" evidence="1">
    <location>
        <begin position="169"/>
        <end position="181"/>
    </location>
</feature>
<dbReference type="GO" id="GO:0005634">
    <property type="term" value="C:nucleus"/>
    <property type="evidence" value="ECO:0007669"/>
    <property type="project" value="TreeGrafter"/>
</dbReference>
<protein>
    <submittedName>
        <fullName evidence="2">Uncharacterized protein</fullName>
    </submittedName>
</protein>
<dbReference type="PANTHER" id="PTHR13464:SF0">
    <property type="entry name" value="SAP30-BINDING PROTEIN"/>
    <property type="match status" value="1"/>
</dbReference>
<organism evidence="2 3">
    <name type="scientific">Acorus calamus</name>
    <name type="common">Sweet flag</name>
    <dbReference type="NCBI Taxonomy" id="4465"/>
    <lineage>
        <taxon>Eukaryota</taxon>
        <taxon>Viridiplantae</taxon>
        <taxon>Streptophyta</taxon>
        <taxon>Embryophyta</taxon>
        <taxon>Tracheophyta</taxon>
        <taxon>Spermatophyta</taxon>
        <taxon>Magnoliopsida</taxon>
        <taxon>Liliopsida</taxon>
        <taxon>Acoraceae</taxon>
        <taxon>Acorus</taxon>
    </lineage>
</organism>
<dbReference type="InterPro" id="IPR012479">
    <property type="entry name" value="SAP30BP"/>
</dbReference>
<reference evidence="2" key="2">
    <citation type="submission" date="2023-06" db="EMBL/GenBank/DDBJ databases">
        <authorList>
            <person name="Ma L."/>
            <person name="Liu K.-W."/>
            <person name="Li Z."/>
            <person name="Hsiao Y.-Y."/>
            <person name="Qi Y."/>
            <person name="Fu T."/>
            <person name="Tang G."/>
            <person name="Zhang D."/>
            <person name="Sun W.-H."/>
            <person name="Liu D.-K."/>
            <person name="Li Y."/>
            <person name="Chen G.-Z."/>
            <person name="Liu X.-D."/>
            <person name="Liao X.-Y."/>
            <person name="Jiang Y.-T."/>
            <person name="Yu X."/>
            <person name="Hao Y."/>
            <person name="Huang J."/>
            <person name="Zhao X.-W."/>
            <person name="Ke S."/>
            <person name="Chen Y.-Y."/>
            <person name="Wu W.-L."/>
            <person name="Hsu J.-L."/>
            <person name="Lin Y.-F."/>
            <person name="Huang M.-D."/>
            <person name="Li C.-Y."/>
            <person name="Huang L."/>
            <person name="Wang Z.-W."/>
            <person name="Zhao X."/>
            <person name="Zhong W.-Y."/>
            <person name="Peng D.-H."/>
            <person name="Ahmad S."/>
            <person name="Lan S."/>
            <person name="Zhang J.-S."/>
            <person name="Tsai W.-C."/>
            <person name="Van De Peer Y."/>
            <person name="Liu Z.-J."/>
        </authorList>
    </citation>
    <scope>NUCLEOTIDE SEQUENCE</scope>
    <source>
        <strain evidence="2">CP</strain>
        <tissue evidence="2">Leaves</tissue>
    </source>
</reference>
<evidence type="ECO:0000256" key="1">
    <source>
        <dbReference type="SAM" id="MobiDB-lite"/>
    </source>
</evidence>
<dbReference type="Pfam" id="PF07818">
    <property type="entry name" value="HCNGP"/>
    <property type="match status" value="1"/>
</dbReference>
<dbReference type="EMBL" id="JAUJYO010000001">
    <property type="protein sequence ID" value="KAK1327122.1"/>
    <property type="molecule type" value="Genomic_DNA"/>
</dbReference>
<keyword evidence="3" id="KW-1185">Reference proteome</keyword>